<protein>
    <submittedName>
        <fullName evidence="1">Phage tail protein</fullName>
    </submittedName>
</protein>
<sequence length="170" mass="19172">MIPEVIYGFNVYKSGNKLIGLSGEVTLPDFEAMTDTINGAGILGEFDTSILGMFGSNEIEIPFRALDEDIFSFMDPTEMVDLNLRATKQMLDETTAAVDFKSMRIAIRGKLKKFKPGKVQQATQMDSSVTLEVLYFLIEMDGQSKFELDKLNFIYKVNGKDILEKVRKFI</sequence>
<dbReference type="EMBL" id="NOKA02000079">
    <property type="protein sequence ID" value="RDY28656.1"/>
    <property type="molecule type" value="Genomic_DNA"/>
</dbReference>
<dbReference type="OrthoDB" id="9814992at2"/>
<dbReference type="Pfam" id="PF04985">
    <property type="entry name" value="Phage_tube"/>
    <property type="match status" value="1"/>
</dbReference>
<keyword evidence="2" id="KW-1185">Reference proteome</keyword>
<dbReference type="RefSeq" id="WP_094375917.1">
    <property type="nucleotide sequence ID" value="NZ_NOKA02000079.1"/>
</dbReference>
<organism evidence="1 2">
    <name type="scientific">Lachnotalea glycerini</name>
    <dbReference type="NCBI Taxonomy" id="1763509"/>
    <lineage>
        <taxon>Bacteria</taxon>
        <taxon>Bacillati</taxon>
        <taxon>Bacillota</taxon>
        <taxon>Clostridia</taxon>
        <taxon>Lachnospirales</taxon>
        <taxon>Lachnospiraceae</taxon>
        <taxon>Lachnotalea</taxon>
    </lineage>
</organism>
<evidence type="ECO:0000313" key="1">
    <source>
        <dbReference type="EMBL" id="RDY28656.1"/>
    </source>
</evidence>
<proteinExistence type="predicted"/>
<name>A0A371J7L6_9FIRM</name>
<dbReference type="InterPro" id="IPR006498">
    <property type="entry name" value="Tail_tube"/>
</dbReference>
<reference evidence="1 2" key="1">
    <citation type="journal article" date="2017" name="Genome Announc.">
        <title>Draft Genome Sequence of a Sporulating and Motile Strain of Lachnotalea glycerini Isolated from Water in Quebec City, Canada.</title>
        <authorList>
            <person name="Maheux A.F."/>
            <person name="Boudreau D.K."/>
            <person name="Berube E."/>
            <person name="Boissinot M."/>
            <person name="Raymond F."/>
            <person name="Brodeur S."/>
            <person name="Corbeil J."/>
            <person name="Isabel S."/>
            <person name="Omar R.F."/>
            <person name="Bergeron M.G."/>
        </authorList>
    </citation>
    <scope>NUCLEOTIDE SEQUENCE [LARGE SCALE GENOMIC DNA]</scope>
    <source>
        <strain evidence="1 2">CCRI-19302</strain>
    </source>
</reference>
<accession>A0A371J7L6</accession>
<comment type="caution">
    <text evidence="1">The sequence shown here is derived from an EMBL/GenBank/DDBJ whole genome shotgun (WGS) entry which is preliminary data.</text>
</comment>
<dbReference type="AlphaFoldDB" id="A0A371J7L6"/>
<dbReference type="Proteomes" id="UP000216411">
    <property type="component" value="Unassembled WGS sequence"/>
</dbReference>
<evidence type="ECO:0000313" key="2">
    <source>
        <dbReference type="Proteomes" id="UP000216411"/>
    </source>
</evidence>
<gene>
    <name evidence="1" type="ORF">CG710_019300</name>
</gene>